<dbReference type="Proteomes" id="UP000215595">
    <property type="component" value="Unassembled WGS sequence"/>
</dbReference>
<sequence>MAEHDARAETTSNADTARRERLGRITFRAWRRGFREADLVLGPFMEREGAALSDDELDQLEALLAEDNDHELYAWIIETQPTPPQHDTSLMVKVRAFMRAHVASAVAQGAG</sequence>
<proteinExistence type="inferred from homology"/>
<dbReference type="InterPro" id="IPR005631">
    <property type="entry name" value="SDH"/>
</dbReference>
<dbReference type="GO" id="GO:0006099">
    <property type="term" value="P:tricarboxylic acid cycle"/>
    <property type="evidence" value="ECO:0007669"/>
    <property type="project" value="TreeGrafter"/>
</dbReference>
<evidence type="ECO:0000256" key="3">
    <source>
        <dbReference type="ARBA" id="ARBA00023186"/>
    </source>
</evidence>
<keyword evidence="3" id="KW-0143">Chaperone</keyword>
<accession>A0A258FRP2</accession>
<dbReference type="PANTHER" id="PTHR12469">
    <property type="entry name" value="PROTEIN EMI5 HOMOLOG, MITOCHONDRIAL"/>
    <property type="match status" value="1"/>
</dbReference>
<reference evidence="4 5" key="1">
    <citation type="submission" date="2017-03" db="EMBL/GenBank/DDBJ databases">
        <title>Lifting the veil on microbial sulfur biogeochemistry in mining wastewaters.</title>
        <authorList>
            <person name="Kantor R.S."/>
            <person name="Colenbrander Nelson T."/>
            <person name="Marshall S."/>
            <person name="Bennett D."/>
            <person name="Apte S."/>
            <person name="Camacho D."/>
            <person name="Thomas B.C."/>
            <person name="Warren L.A."/>
            <person name="Banfield J.F."/>
        </authorList>
    </citation>
    <scope>NUCLEOTIDE SEQUENCE [LARGE SCALE GENOMIC DNA]</scope>
    <source>
        <strain evidence="4">32-69-9</strain>
    </source>
</reference>
<dbReference type="InterPro" id="IPR036714">
    <property type="entry name" value="SDH_sf"/>
</dbReference>
<dbReference type="SUPFAM" id="SSF109910">
    <property type="entry name" value="YgfY-like"/>
    <property type="match status" value="1"/>
</dbReference>
<dbReference type="PANTHER" id="PTHR12469:SF2">
    <property type="entry name" value="SUCCINATE DEHYDROGENASE ASSEMBLY FACTOR 2, MITOCHONDRIAL"/>
    <property type="match status" value="1"/>
</dbReference>
<name>A0A258FRP2_9CAUL</name>
<comment type="caution">
    <text evidence="4">The sequence shown here is derived from an EMBL/GenBank/DDBJ whole genome shotgun (WGS) entry which is preliminary data.</text>
</comment>
<comment type="similarity">
    <text evidence="1">Belongs to the SdhE FAD assembly factor family.</text>
</comment>
<evidence type="ECO:0000313" key="5">
    <source>
        <dbReference type="Proteomes" id="UP000215595"/>
    </source>
</evidence>
<dbReference type="Gene3D" id="1.10.150.250">
    <property type="entry name" value="Flavinator of succinate dehydrogenase"/>
    <property type="match status" value="1"/>
</dbReference>
<dbReference type="Pfam" id="PF03937">
    <property type="entry name" value="Sdh5"/>
    <property type="match status" value="1"/>
</dbReference>
<gene>
    <name evidence="4" type="ORF">B7Z01_05480</name>
</gene>
<protein>
    <recommendedName>
        <fullName evidence="2">FAD assembly factor SdhE</fullName>
    </recommendedName>
</protein>
<dbReference type="EMBL" id="NCEB01000008">
    <property type="protein sequence ID" value="OYX34614.1"/>
    <property type="molecule type" value="Genomic_DNA"/>
</dbReference>
<evidence type="ECO:0000313" key="4">
    <source>
        <dbReference type="EMBL" id="OYX34614.1"/>
    </source>
</evidence>
<organism evidence="4 5">
    <name type="scientific">Brevundimonas subvibrioides</name>
    <dbReference type="NCBI Taxonomy" id="74313"/>
    <lineage>
        <taxon>Bacteria</taxon>
        <taxon>Pseudomonadati</taxon>
        <taxon>Pseudomonadota</taxon>
        <taxon>Alphaproteobacteria</taxon>
        <taxon>Caulobacterales</taxon>
        <taxon>Caulobacteraceae</taxon>
        <taxon>Brevundimonas</taxon>
    </lineage>
</organism>
<evidence type="ECO:0000256" key="1">
    <source>
        <dbReference type="ARBA" id="ARBA00008571"/>
    </source>
</evidence>
<dbReference type="AlphaFoldDB" id="A0A258FRP2"/>
<evidence type="ECO:0000256" key="2">
    <source>
        <dbReference type="ARBA" id="ARBA00019418"/>
    </source>
</evidence>